<evidence type="ECO:0000256" key="10">
    <source>
        <dbReference type="ARBA" id="ARBA00022960"/>
    </source>
</evidence>
<evidence type="ECO:0000256" key="5">
    <source>
        <dbReference type="ARBA" id="ARBA00022490"/>
    </source>
</evidence>
<evidence type="ECO:0000256" key="3">
    <source>
        <dbReference type="ARBA" id="ARBA00004496"/>
    </source>
</evidence>
<gene>
    <name evidence="16" type="primary">murB</name>
    <name evidence="18" type="ORF">A3J15_03365</name>
</gene>
<keyword evidence="11 16" id="KW-0573">Peptidoglycan synthesis</keyword>
<evidence type="ECO:0000256" key="14">
    <source>
        <dbReference type="ARBA" id="ARBA00023316"/>
    </source>
</evidence>
<protein>
    <recommendedName>
        <fullName evidence="16">UDP-N-acetylenolpyruvoylglucosamine reductase</fullName>
        <ecNumber evidence="16">1.3.1.98</ecNumber>
    </recommendedName>
    <alternativeName>
        <fullName evidence="16">UDP-N-acetylmuramate dehydrogenase</fullName>
    </alternativeName>
</protein>
<dbReference type="GO" id="GO:0051301">
    <property type="term" value="P:cell division"/>
    <property type="evidence" value="ECO:0007669"/>
    <property type="project" value="UniProtKB-KW"/>
</dbReference>
<dbReference type="PANTHER" id="PTHR21071:SF4">
    <property type="entry name" value="UDP-N-ACETYLENOLPYRUVOYLGLUCOSAMINE REDUCTASE"/>
    <property type="match status" value="1"/>
</dbReference>
<comment type="cofactor">
    <cofactor evidence="1 16">
        <name>FAD</name>
        <dbReference type="ChEBI" id="CHEBI:57692"/>
    </cofactor>
</comment>
<comment type="function">
    <text evidence="2 16">Cell wall formation.</text>
</comment>
<keyword evidence="10 16" id="KW-0133">Cell shape</keyword>
<evidence type="ECO:0000256" key="4">
    <source>
        <dbReference type="ARBA" id="ARBA00004752"/>
    </source>
</evidence>
<dbReference type="InterPro" id="IPR006094">
    <property type="entry name" value="Oxid_FAD_bind_N"/>
</dbReference>
<evidence type="ECO:0000259" key="17">
    <source>
        <dbReference type="PROSITE" id="PS51387"/>
    </source>
</evidence>
<evidence type="ECO:0000313" key="19">
    <source>
        <dbReference type="Proteomes" id="UP000176376"/>
    </source>
</evidence>
<organism evidence="18 19">
    <name type="scientific">Candidatus Roizmanbacteria bacterium RIFCSPLOWO2_02_FULL_38_10</name>
    <dbReference type="NCBI Taxonomy" id="1802074"/>
    <lineage>
        <taxon>Bacteria</taxon>
        <taxon>Candidatus Roizmaniibacteriota</taxon>
    </lineage>
</organism>
<comment type="similarity">
    <text evidence="16">Belongs to the MurB family.</text>
</comment>
<keyword evidence="14 16" id="KW-0961">Cell wall biogenesis/degradation</keyword>
<dbReference type="GO" id="GO:0071949">
    <property type="term" value="F:FAD binding"/>
    <property type="evidence" value="ECO:0007669"/>
    <property type="project" value="InterPro"/>
</dbReference>
<feature type="domain" description="FAD-binding PCMH-type" evidence="17">
    <location>
        <begin position="35"/>
        <end position="206"/>
    </location>
</feature>
<dbReference type="UniPathway" id="UPA00219"/>
<dbReference type="GO" id="GO:0008762">
    <property type="term" value="F:UDP-N-acetylmuramate dehydrogenase activity"/>
    <property type="evidence" value="ECO:0007669"/>
    <property type="project" value="UniProtKB-UniRule"/>
</dbReference>
<dbReference type="InterPro" id="IPR016169">
    <property type="entry name" value="FAD-bd_PCMH_sub2"/>
</dbReference>
<dbReference type="InterPro" id="IPR016166">
    <property type="entry name" value="FAD-bd_PCMH"/>
</dbReference>
<keyword evidence="5 16" id="KW-0963">Cytoplasm</keyword>
<dbReference type="Proteomes" id="UP000176376">
    <property type="component" value="Unassembled WGS sequence"/>
</dbReference>
<evidence type="ECO:0000256" key="1">
    <source>
        <dbReference type="ARBA" id="ARBA00001974"/>
    </source>
</evidence>
<dbReference type="InterPro" id="IPR016167">
    <property type="entry name" value="FAD-bd_PCMH_sub1"/>
</dbReference>
<keyword evidence="12 16" id="KW-0560">Oxidoreductase</keyword>
<evidence type="ECO:0000256" key="7">
    <source>
        <dbReference type="ARBA" id="ARBA00022630"/>
    </source>
</evidence>
<evidence type="ECO:0000256" key="15">
    <source>
        <dbReference type="ARBA" id="ARBA00048914"/>
    </source>
</evidence>
<dbReference type="GO" id="GO:0005829">
    <property type="term" value="C:cytosol"/>
    <property type="evidence" value="ECO:0007669"/>
    <property type="project" value="TreeGrafter"/>
</dbReference>
<dbReference type="STRING" id="1802074.A3J15_03365"/>
<dbReference type="EC" id="1.3.1.98" evidence="16"/>
<feature type="active site" description="Proton donor" evidence="16">
    <location>
        <position position="235"/>
    </location>
</feature>
<comment type="catalytic activity">
    <reaction evidence="15 16">
        <text>UDP-N-acetyl-alpha-D-muramate + NADP(+) = UDP-N-acetyl-3-O-(1-carboxyvinyl)-alpha-D-glucosamine + NADPH + H(+)</text>
        <dbReference type="Rhea" id="RHEA:12248"/>
        <dbReference type="ChEBI" id="CHEBI:15378"/>
        <dbReference type="ChEBI" id="CHEBI:57783"/>
        <dbReference type="ChEBI" id="CHEBI:58349"/>
        <dbReference type="ChEBI" id="CHEBI:68483"/>
        <dbReference type="ChEBI" id="CHEBI:70757"/>
        <dbReference type="EC" id="1.3.1.98"/>
    </reaction>
</comment>
<keyword evidence="6 16" id="KW-0132">Cell division</keyword>
<dbReference type="EMBL" id="MGAY01000018">
    <property type="protein sequence ID" value="OGK56966.1"/>
    <property type="molecule type" value="Genomic_DNA"/>
</dbReference>
<dbReference type="GO" id="GO:0071555">
    <property type="term" value="P:cell wall organization"/>
    <property type="evidence" value="ECO:0007669"/>
    <property type="project" value="UniProtKB-KW"/>
</dbReference>
<name>A0A1F7JMY1_9BACT</name>
<evidence type="ECO:0000256" key="13">
    <source>
        <dbReference type="ARBA" id="ARBA00023306"/>
    </source>
</evidence>
<evidence type="ECO:0000256" key="11">
    <source>
        <dbReference type="ARBA" id="ARBA00022984"/>
    </source>
</evidence>
<dbReference type="AlphaFoldDB" id="A0A1F7JMY1"/>
<evidence type="ECO:0000256" key="16">
    <source>
        <dbReference type="HAMAP-Rule" id="MF_00037"/>
    </source>
</evidence>
<accession>A0A1F7JMY1</accession>
<keyword evidence="7 16" id="KW-0285">Flavoprotein</keyword>
<comment type="subcellular location">
    <subcellularLocation>
        <location evidence="3 16">Cytoplasm</location>
    </subcellularLocation>
</comment>
<dbReference type="Gene3D" id="3.30.465.10">
    <property type="match status" value="1"/>
</dbReference>
<evidence type="ECO:0000256" key="12">
    <source>
        <dbReference type="ARBA" id="ARBA00023002"/>
    </source>
</evidence>
<comment type="pathway">
    <text evidence="4 16">Cell wall biogenesis; peptidoglycan biosynthesis.</text>
</comment>
<comment type="caution">
    <text evidence="16">Lacks conserved residue(s) required for the propagation of feature annotation.</text>
</comment>
<dbReference type="PROSITE" id="PS51387">
    <property type="entry name" value="FAD_PCMH"/>
    <property type="match status" value="1"/>
</dbReference>
<dbReference type="GO" id="GO:0008360">
    <property type="term" value="P:regulation of cell shape"/>
    <property type="evidence" value="ECO:0007669"/>
    <property type="project" value="UniProtKB-KW"/>
</dbReference>
<dbReference type="InterPro" id="IPR011601">
    <property type="entry name" value="MurB_C"/>
</dbReference>
<reference evidence="18 19" key="1">
    <citation type="journal article" date="2016" name="Nat. Commun.">
        <title>Thousands of microbial genomes shed light on interconnected biogeochemical processes in an aquifer system.</title>
        <authorList>
            <person name="Anantharaman K."/>
            <person name="Brown C.T."/>
            <person name="Hug L.A."/>
            <person name="Sharon I."/>
            <person name="Castelle C.J."/>
            <person name="Probst A.J."/>
            <person name="Thomas B.C."/>
            <person name="Singh A."/>
            <person name="Wilkins M.J."/>
            <person name="Karaoz U."/>
            <person name="Brodie E.L."/>
            <person name="Williams K.H."/>
            <person name="Hubbard S.S."/>
            <person name="Banfield J.F."/>
        </authorList>
    </citation>
    <scope>NUCLEOTIDE SEQUENCE [LARGE SCALE GENOMIC DNA]</scope>
</reference>
<feature type="active site" evidence="16">
    <location>
        <position position="305"/>
    </location>
</feature>
<comment type="caution">
    <text evidence="18">The sequence shown here is derived from an EMBL/GenBank/DDBJ whole genome shotgun (WGS) entry which is preliminary data.</text>
</comment>
<dbReference type="InterPro" id="IPR003170">
    <property type="entry name" value="MurB"/>
</dbReference>
<keyword evidence="8 16" id="KW-0274">FAD</keyword>
<dbReference type="GO" id="GO:0009252">
    <property type="term" value="P:peptidoglycan biosynthetic process"/>
    <property type="evidence" value="ECO:0007669"/>
    <property type="project" value="UniProtKB-UniRule"/>
</dbReference>
<dbReference type="Pfam" id="PF02873">
    <property type="entry name" value="MurB_C"/>
    <property type="match status" value="1"/>
</dbReference>
<evidence type="ECO:0000256" key="2">
    <source>
        <dbReference type="ARBA" id="ARBA00003921"/>
    </source>
</evidence>
<evidence type="ECO:0000256" key="6">
    <source>
        <dbReference type="ARBA" id="ARBA00022618"/>
    </source>
</evidence>
<dbReference type="InterPro" id="IPR036635">
    <property type="entry name" value="MurB_C_sf"/>
</dbReference>
<dbReference type="Pfam" id="PF01565">
    <property type="entry name" value="FAD_binding_4"/>
    <property type="match status" value="1"/>
</dbReference>
<proteinExistence type="inferred from homology"/>
<dbReference type="PANTHER" id="PTHR21071">
    <property type="entry name" value="UDP-N-ACETYLENOLPYRUVOYLGLUCOSAMINE REDUCTASE"/>
    <property type="match status" value="1"/>
</dbReference>
<evidence type="ECO:0000313" key="18">
    <source>
        <dbReference type="EMBL" id="OGK56966.1"/>
    </source>
</evidence>
<evidence type="ECO:0000256" key="9">
    <source>
        <dbReference type="ARBA" id="ARBA00022857"/>
    </source>
</evidence>
<dbReference type="Gene3D" id="3.90.78.10">
    <property type="entry name" value="UDP-N-acetylenolpyruvoylglucosamine reductase, C-terminal domain"/>
    <property type="match status" value="1"/>
</dbReference>
<evidence type="ECO:0000256" key="8">
    <source>
        <dbReference type="ARBA" id="ARBA00022827"/>
    </source>
</evidence>
<dbReference type="SUPFAM" id="SSF56194">
    <property type="entry name" value="Uridine diphospho-N-Acetylenolpyruvylglucosamine reductase, MurB, C-terminal domain"/>
    <property type="match status" value="1"/>
</dbReference>
<dbReference type="HAMAP" id="MF_00037">
    <property type="entry name" value="MurB"/>
    <property type="match status" value="1"/>
</dbReference>
<keyword evidence="13 16" id="KW-0131">Cell cycle</keyword>
<keyword evidence="9 16" id="KW-0521">NADP</keyword>
<dbReference type="NCBIfam" id="TIGR00179">
    <property type="entry name" value="murB"/>
    <property type="match status" value="1"/>
</dbReference>
<dbReference type="Gene3D" id="3.30.43.10">
    <property type="entry name" value="Uridine Diphospho-n-acetylenolpyruvylglucosamine Reductase, domain 2"/>
    <property type="match status" value="1"/>
</dbReference>
<sequence length="309" mass="34819">MVQNKSKDIRNKLEQVLGHNRVKTNFTMAPFSTFKIGGPAEYYFQANSVEDLYNAQKIGNKLGLTVRFFGGLSNVVISDAGISGLVVRNSVMYKKIIRESNENIILEVSSGYPVTRLVKETVNLGYSGLEYHLGLPGSLGGALYMNSKWTKPLSYVGDNLVQAQLMDQEAQLKTVNREYFNFGYDQSILQQTPEIVIWGQFNLKKEDPEVVKTRSQKAFNYRRQTQPHGVNSSGCFFRNIDGQSAGWLIDKLGLKGYSVGGVKISEKHANFIINYNQAKSSDVKKLVAYIKDKALKKYKIKLEEEVIFI</sequence>
<dbReference type="InterPro" id="IPR036318">
    <property type="entry name" value="FAD-bd_PCMH-like_sf"/>
</dbReference>
<dbReference type="SUPFAM" id="SSF56176">
    <property type="entry name" value="FAD-binding/transporter-associated domain-like"/>
    <property type="match status" value="1"/>
</dbReference>